<proteinExistence type="predicted"/>
<gene>
    <name evidence="2" type="ORF">SanaruYs_37520</name>
</gene>
<dbReference type="EMBL" id="BHXQ01000008">
    <property type="protein sequence ID" value="GCC53507.1"/>
    <property type="molecule type" value="Genomic_DNA"/>
</dbReference>
<keyword evidence="1" id="KW-0812">Transmembrane</keyword>
<dbReference type="AlphaFoldDB" id="A0A401UF60"/>
<evidence type="ECO:0000313" key="2">
    <source>
        <dbReference type="EMBL" id="GCC53507.1"/>
    </source>
</evidence>
<keyword evidence="1" id="KW-0472">Membrane</keyword>
<feature type="transmembrane region" description="Helical" evidence="1">
    <location>
        <begin position="129"/>
        <end position="148"/>
    </location>
</feature>
<keyword evidence="1" id="KW-1133">Transmembrane helix</keyword>
<evidence type="ECO:0000313" key="3">
    <source>
        <dbReference type="Proteomes" id="UP000288227"/>
    </source>
</evidence>
<dbReference type="Proteomes" id="UP000288227">
    <property type="component" value="Unassembled WGS sequence"/>
</dbReference>
<protein>
    <submittedName>
        <fullName evidence="2">DMT family transporter</fullName>
    </submittedName>
</protein>
<evidence type="ECO:0000256" key="1">
    <source>
        <dbReference type="SAM" id="Phobius"/>
    </source>
</evidence>
<feature type="transmembrane region" description="Helical" evidence="1">
    <location>
        <begin position="75"/>
        <end position="93"/>
    </location>
</feature>
<keyword evidence="3" id="KW-1185">Reference proteome</keyword>
<feature type="transmembrane region" description="Helical" evidence="1">
    <location>
        <begin position="37"/>
        <end position="59"/>
    </location>
</feature>
<comment type="caution">
    <text evidence="2">The sequence shown here is derived from an EMBL/GenBank/DDBJ whole genome shotgun (WGS) entry which is preliminary data.</text>
</comment>
<dbReference type="InterPro" id="IPR006750">
    <property type="entry name" value="YdcZ"/>
</dbReference>
<accession>A0A401UF60</accession>
<dbReference type="PANTHER" id="PTHR34821:SF2">
    <property type="entry name" value="INNER MEMBRANE PROTEIN YDCZ"/>
    <property type="match status" value="1"/>
</dbReference>
<dbReference type="PANTHER" id="PTHR34821">
    <property type="entry name" value="INNER MEMBRANE PROTEIN YDCZ"/>
    <property type="match status" value="1"/>
</dbReference>
<dbReference type="GO" id="GO:0005886">
    <property type="term" value="C:plasma membrane"/>
    <property type="evidence" value="ECO:0007669"/>
    <property type="project" value="TreeGrafter"/>
</dbReference>
<dbReference type="Pfam" id="PF04657">
    <property type="entry name" value="DMT_YdcZ"/>
    <property type="match status" value="1"/>
</dbReference>
<sequence>MKMNNSILLIILAISAGAMIPFQSAMNADLGKSLQSPYFSALSVFIIAAIGLTIFILITKQTLPGVQHFTSAPKWSYLGGILGGTYILLIVLLAPKLGIGNVTVLVLLGQILAAMVIDQFGLLGATIHLLNWQRLLGVVLLVSGVYLIKKF</sequence>
<feature type="transmembrane region" description="Helical" evidence="1">
    <location>
        <begin position="99"/>
        <end position="117"/>
    </location>
</feature>
<reference evidence="2 3" key="1">
    <citation type="submission" date="2018-11" db="EMBL/GenBank/DDBJ databases">
        <title>Chryseotalea sanarue gen. nov., sp., nov., a member of the family Cytophagaceae, isolated from a brackish lake in Hamamatsu Japan.</title>
        <authorList>
            <person name="Maejima Y."/>
            <person name="Iino T."/>
            <person name="Muraguchi Y."/>
            <person name="Fukuda K."/>
            <person name="Ohkuma M."/>
            <person name="Moriuchi R."/>
            <person name="Dohra H."/>
            <person name="Kimbara K."/>
            <person name="Shintani M."/>
        </authorList>
    </citation>
    <scope>NUCLEOTIDE SEQUENCE [LARGE SCALE GENOMIC DNA]</scope>
    <source>
        <strain evidence="2 3">Ys</strain>
    </source>
</reference>
<organism evidence="2 3">
    <name type="scientific">Chryseotalea sanaruensis</name>
    <dbReference type="NCBI Taxonomy" id="2482724"/>
    <lineage>
        <taxon>Bacteria</taxon>
        <taxon>Pseudomonadati</taxon>
        <taxon>Bacteroidota</taxon>
        <taxon>Cytophagia</taxon>
        <taxon>Cytophagales</taxon>
        <taxon>Chryseotaleaceae</taxon>
        <taxon>Chryseotalea</taxon>
    </lineage>
</organism>
<name>A0A401UF60_9BACT</name>